<feature type="domain" description="Peptidase S53" evidence="17">
    <location>
        <begin position="147"/>
        <end position="583"/>
    </location>
</feature>
<evidence type="ECO:0000313" key="19">
    <source>
        <dbReference type="Proteomes" id="UP001161017"/>
    </source>
</evidence>
<keyword evidence="14" id="KW-0325">Glycoprotein</keyword>
<keyword evidence="10 15" id="KW-0720">Serine protease</keyword>
<evidence type="ECO:0000313" key="18">
    <source>
        <dbReference type="EMBL" id="MDI1492395.1"/>
    </source>
</evidence>
<feature type="region of interest" description="Disordered" evidence="16">
    <location>
        <begin position="97"/>
        <end position="132"/>
    </location>
</feature>
<feature type="active site" description="Charge relay system" evidence="15">
    <location>
        <position position="223"/>
    </location>
</feature>
<dbReference type="Proteomes" id="UP001161017">
    <property type="component" value="Unassembled WGS sequence"/>
</dbReference>
<dbReference type="GO" id="GO:0006508">
    <property type="term" value="P:proteolysis"/>
    <property type="evidence" value="ECO:0007669"/>
    <property type="project" value="UniProtKB-KW"/>
</dbReference>
<gene>
    <name evidence="18" type="ORF">OHK93_003609</name>
</gene>
<dbReference type="Pfam" id="PF00082">
    <property type="entry name" value="Peptidase_S8"/>
    <property type="match status" value="1"/>
</dbReference>
<dbReference type="Pfam" id="PF09286">
    <property type="entry name" value="Pro-kuma_activ"/>
    <property type="match status" value="1"/>
</dbReference>
<evidence type="ECO:0000256" key="9">
    <source>
        <dbReference type="ARBA" id="ARBA00022801"/>
    </source>
</evidence>
<dbReference type="SMART" id="SM00944">
    <property type="entry name" value="Pro-kuma_activ"/>
    <property type="match status" value="1"/>
</dbReference>
<dbReference type="CDD" id="cd04056">
    <property type="entry name" value="Peptidases_S53"/>
    <property type="match status" value="1"/>
</dbReference>
<evidence type="ECO:0000256" key="4">
    <source>
        <dbReference type="ARBA" id="ARBA00012462"/>
    </source>
</evidence>
<dbReference type="InterPro" id="IPR000209">
    <property type="entry name" value="Peptidase_S8/S53_dom"/>
</dbReference>
<dbReference type="EMBL" id="JAPUFD010000018">
    <property type="protein sequence ID" value="MDI1492395.1"/>
    <property type="molecule type" value="Genomic_DNA"/>
</dbReference>
<dbReference type="SUPFAM" id="SSF54897">
    <property type="entry name" value="Protease propeptides/inhibitors"/>
    <property type="match status" value="1"/>
</dbReference>
<dbReference type="EC" id="3.4.14.10" evidence="4"/>
<protein>
    <recommendedName>
        <fullName evidence="4">tripeptidyl-peptidase II</fullName>
        <ecNumber evidence="4">3.4.14.10</ecNumber>
    </recommendedName>
</protein>
<evidence type="ECO:0000256" key="2">
    <source>
        <dbReference type="ARBA" id="ARBA00002451"/>
    </source>
</evidence>
<dbReference type="InterPro" id="IPR036852">
    <property type="entry name" value="Peptidase_S8/S53_dom_sf"/>
</dbReference>
<reference evidence="18" key="1">
    <citation type="journal article" date="2023" name="Genome Biol. Evol.">
        <title>First Whole Genome Sequence and Flow Cytometry Genome Size Data for the Lichen-Forming Fungus Ramalina farinacea (Ascomycota).</title>
        <authorList>
            <person name="Llewellyn T."/>
            <person name="Mian S."/>
            <person name="Hill R."/>
            <person name="Leitch I.J."/>
            <person name="Gaya E."/>
        </authorList>
    </citation>
    <scope>NUCLEOTIDE SEQUENCE</scope>
    <source>
        <strain evidence="18">LIQ254RAFAR</strain>
    </source>
</reference>
<evidence type="ECO:0000256" key="13">
    <source>
        <dbReference type="ARBA" id="ARBA00023145"/>
    </source>
</evidence>
<accession>A0AA43QY21</accession>
<evidence type="ECO:0000256" key="6">
    <source>
        <dbReference type="ARBA" id="ARBA00022670"/>
    </source>
</evidence>
<name>A0AA43QY21_9LECA</name>
<feature type="active site" description="Charge relay system" evidence="15">
    <location>
        <position position="227"/>
    </location>
</feature>
<keyword evidence="13" id="KW-0865">Zymogen</keyword>
<evidence type="ECO:0000256" key="7">
    <source>
        <dbReference type="ARBA" id="ARBA00022723"/>
    </source>
</evidence>
<comment type="cofactor">
    <cofactor evidence="15">
        <name>Ca(2+)</name>
        <dbReference type="ChEBI" id="CHEBI:29108"/>
    </cofactor>
    <text evidence="15">Binds 1 Ca(2+) ion per subunit.</text>
</comment>
<feature type="binding site" evidence="15">
    <location>
        <position position="563"/>
    </location>
    <ligand>
        <name>Ca(2+)</name>
        <dbReference type="ChEBI" id="CHEBI:29108"/>
    </ligand>
</feature>
<evidence type="ECO:0000256" key="14">
    <source>
        <dbReference type="ARBA" id="ARBA00023180"/>
    </source>
</evidence>
<evidence type="ECO:0000256" key="1">
    <source>
        <dbReference type="ARBA" id="ARBA00001910"/>
    </source>
</evidence>
<evidence type="ECO:0000256" key="3">
    <source>
        <dbReference type="ARBA" id="ARBA00004239"/>
    </source>
</evidence>
<evidence type="ECO:0000256" key="11">
    <source>
        <dbReference type="ARBA" id="ARBA00022837"/>
    </source>
</evidence>
<proteinExistence type="predicted"/>
<dbReference type="InterPro" id="IPR015366">
    <property type="entry name" value="S53_propep"/>
</dbReference>
<dbReference type="InterPro" id="IPR050819">
    <property type="entry name" value="Tripeptidyl-peptidase_I"/>
</dbReference>
<evidence type="ECO:0000256" key="16">
    <source>
        <dbReference type="SAM" id="MobiDB-lite"/>
    </source>
</evidence>
<keyword evidence="19" id="KW-1185">Reference proteome</keyword>
<feature type="active site" description="Charge relay system" evidence="15">
    <location>
        <position position="473"/>
    </location>
</feature>
<dbReference type="GO" id="GO:0005576">
    <property type="term" value="C:extracellular region"/>
    <property type="evidence" value="ECO:0007669"/>
    <property type="project" value="UniProtKB-SubCell"/>
</dbReference>
<keyword evidence="11 15" id="KW-0106">Calcium</keyword>
<keyword evidence="7 15" id="KW-0479">Metal-binding</keyword>
<sequence length="584" mass="62418">MDMLHDMLMDVSDPDNWLAASDIDPSRTSLSKGRNWINFNATISEVESLLRTEYKIFSHVATGHTHVACDEYSIPENLSAHIDLIMPTVHFDVRVPSSPSMDKRAAPASTRPGRPGDGFLPKKGPIISGPSPDVAPQPFSLTTCNTQITPECLRALYNFPNGTLAKSSLGIVEYTPQAYLQGDLNLFYSTLARQIPSGTAPTQNKIDGGTVQTATQNYDDNAESDLDLEYAIALVYPQRVTLYQVGDLQEGASFNNFLDALDASYCTFEEGDDPSQDSVYPDPATGGYKGAEQCGGFASTSVISNSYGYNEADLTPFYEQRQCQEYAKLGLQGVTVLYSSGDYGVAGNGNQCIGPNGQYNDGTSGKFNPSFPGTCPYVTSVGGTQIKPGASVTSPEEAVQTVVHSGGGFSNVFSLPSFQSSAVKSYFTNHKPSYTAAQYNNSQATRGYPDLSANAANYAVALNGKIQLVYGTSASCPTVASIITLINEQRVNAGKKPVGYINPTLYANPTMFNDITTGGNAGTFCWRVKLHSATPSAAVLKRAELIIILGCGTAGFTAVSGWDPVTGLGTPNYQKMLTVFMNLA</sequence>
<feature type="binding site" evidence="15">
    <location>
        <position position="561"/>
    </location>
    <ligand>
        <name>Ca(2+)</name>
        <dbReference type="ChEBI" id="CHEBI:29108"/>
    </ligand>
</feature>
<evidence type="ECO:0000256" key="15">
    <source>
        <dbReference type="PROSITE-ProRule" id="PRU01032"/>
    </source>
</evidence>
<evidence type="ECO:0000256" key="12">
    <source>
        <dbReference type="ARBA" id="ARBA00023026"/>
    </source>
</evidence>
<dbReference type="PROSITE" id="PS51695">
    <property type="entry name" value="SEDOLISIN"/>
    <property type="match status" value="1"/>
</dbReference>
<organism evidence="18 19">
    <name type="scientific">Ramalina farinacea</name>
    <dbReference type="NCBI Taxonomy" id="258253"/>
    <lineage>
        <taxon>Eukaryota</taxon>
        <taxon>Fungi</taxon>
        <taxon>Dikarya</taxon>
        <taxon>Ascomycota</taxon>
        <taxon>Pezizomycotina</taxon>
        <taxon>Lecanoromycetes</taxon>
        <taxon>OSLEUM clade</taxon>
        <taxon>Lecanoromycetidae</taxon>
        <taxon>Lecanorales</taxon>
        <taxon>Lecanorineae</taxon>
        <taxon>Ramalinaceae</taxon>
        <taxon>Ramalina</taxon>
    </lineage>
</organism>
<comment type="catalytic activity">
    <reaction evidence="1">
        <text>Release of an N-terminal tripeptide from a polypeptide.</text>
        <dbReference type="EC" id="3.4.14.10"/>
    </reaction>
</comment>
<evidence type="ECO:0000256" key="5">
    <source>
        <dbReference type="ARBA" id="ARBA00022525"/>
    </source>
</evidence>
<keyword evidence="9 15" id="KW-0378">Hydrolase</keyword>
<dbReference type="PANTHER" id="PTHR14218:SF19">
    <property type="entry name" value="SERINE PROTEASE AORO, PUTATIVE (AFU_ORTHOLOGUE AFUA_6G10250)-RELATED"/>
    <property type="match status" value="1"/>
</dbReference>
<comment type="function">
    <text evidence="2">Secreted tripeptidyl-peptidase which degrades proteins at acidic pHs and is involved in virulence.</text>
</comment>
<keyword evidence="5" id="KW-0964">Secreted</keyword>
<dbReference type="GO" id="GO:0046872">
    <property type="term" value="F:metal ion binding"/>
    <property type="evidence" value="ECO:0007669"/>
    <property type="project" value="UniProtKB-UniRule"/>
</dbReference>
<keyword evidence="8" id="KW-0732">Signal</keyword>
<evidence type="ECO:0000259" key="17">
    <source>
        <dbReference type="PROSITE" id="PS51695"/>
    </source>
</evidence>
<comment type="caution">
    <text evidence="18">The sequence shown here is derived from an EMBL/GenBank/DDBJ whole genome shotgun (WGS) entry which is preliminary data.</text>
</comment>
<keyword evidence="6 15" id="KW-0645">Protease</keyword>
<feature type="binding site" evidence="15">
    <location>
        <position position="514"/>
    </location>
    <ligand>
        <name>Ca(2+)</name>
        <dbReference type="ChEBI" id="CHEBI:29108"/>
    </ligand>
</feature>
<keyword evidence="12" id="KW-0843">Virulence</keyword>
<dbReference type="GO" id="GO:0004252">
    <property type="term" value="F:serine-type endopeptidase activity"/>
    <property type="evidence" value="ECO:0007669"/>
    <property type="project" value="UniProtKB-UniRule"/>
</dbReference>
<comment type="subcellular location">
    <subcellularLocation>
        <location evidence="3">Secreted</location>
        <location evidence="3">Extracellular space</location>
    </subcellularLocation>
</comment>
<evidence type="ECO:0000256" key="10">
    <source>
        <dbReference type="ARBA" id="ARBA00022825"/>
    </source>
</evidence>
<dbReference type="FunFam" id="3.40.50.200:FF:000015">
    <property type="entry name" value="Tripeptidyl peptidase A"/>
    <property type="match status" value="1"/>
</dbReference>
<evidence type="ECO:0000256" key="8">
    <source>
        <dbReference type="ARBA" id="ARBA00022729"/>
    </source>
</evidence>
<feature type="binding site" evidence="15">
    <location>
        <position position="515"/>
    </location>
    <ligand>
        <name>Ca(2+)</name>
        <dbReference type="ChEBI" id="CHEBI:29108"/>
    </ligand>
</feature>
<dbReference type="PANTHER" id="PTHR14218">
    <property type="entry name" value="PROTEASE S8 TRIPEPTIDYL PEPTIDASE I CLN2"/>
    <property type="match status" value="1"/>
</dbReference>
<dbReference type="AlphaFoldDB" id="A0AA43QY21"/>
<dbReference type="InterPro" id="IPR030400">
    <property type="entry name" value="Sedolisin_dom"/>
</dbReference>
<dbReference type="GO" id="GO:0008240">
    <property type="term" value="F:tripeptidyl-peptidase activity"/>
    <property type="evidence" value="ECO:0007669"/>
    <property type="project" value="UniProtKB-EC"/>
</dbReference>
<dbReference type="Gene3D" id="3.40.50.200">
    <property type="entry name" value="Peptidase S8/S53 domain"/>
    <property type="match status" value="1"/>
</dbReference>
<dbReference type="SUPFAM" id="SSF52743">
    <property type="entry name" value="Subtilisin-like"/>
    <property type="match status" value="1"/>
</dbReference>